<dbReference type="GO" id="GO:0003677">
    <property type="term" value="F:DNA binding"/>
    <property type="evidence" value="ECO:0007669"/>
    <property type="project" value="UniProtKB-KW"/>
</dbReference>
<dbReference type="GO" id="GO:0003700">
    <property type="term" value="F:DNA-binding transcription factor activity"/>
    <property type="evidence" value="ECO:0007669"/>
    <property type="project" value="InterPro"/>
</dbReference>
<dbReference type="PANTHER" id="PTHR30204:SF58">
    <property type="entry name" value="HTH-TYPE TRANSCRIPTIONAL REGULATOR YFMP"/>
    <property type="match status" value="1"/>
</dbReference>
<dbReference type="SUPFAM" id="SSF46955">
    <property type="entry name" value="Putative DNA-binding domain"/>
    <property type="match status" value="1"/>
</dbReference>
<protein>
    <submittedName>
        <fullName evidence="3">Transcriptional regulator, MerR family</fullName>
    </submittedName>
</protein>
<dbReference type="InterPro" id="IPR000551">
    <property type="entry name" value="MerR-type_HTH_dom"/>
</dbReference>
<accession>M1P294</accession>
<dbReference type="PROSITE" id="PS50937">
    <property type="entry name" value="HTH_MERR_2"/>
    <property type="match status" value="1"/>
</dbReference>
<feature type="domain" description="HTH merR-type" evidence="2">
    <location>
        <begin position="5"/>
        <end position="73"/>
    </location>
</feature>
<sequence>MGNKNISMKVVKEKTGLTSRQIRYYDKMNLVFPERSSGNQRLFSEEDIKRLKKIKSLIDRGYTISAVKEKLKLPHFMKKQGKKSALKKIKTDGDRRLTSLYPVSDRSFLAKLLDKNIKKE</sequence>
<dbReference type="InterPro" id="IPR047057">
    <property type="entry name" value="MerR_fam"/>
</dbReference>
<evidence type="ECO:0000259" key="2">
    <source>
        <dbReference type="PROSITE" id="PS50937"/>
    </source>
</evidence>
<reference evidence="3" key="1">
    <citation type="journal article" date="2013" name="Syst. Appl. Microbiol.">
        <title>New insights into the archaeal diversity of a hypersaline microbial mat obtained by a metagenomic approach.</title>
        <authorList>
            <person name="Lopez-Lopez A."/>
            <person name="Richter M."/>
            <person name="Pena A."/>
            <person name="Tamames J."/>
            <person name="Rossello-Mora R."/>
        </authorList>
    </citation>
    <scope>NUCLEOTIDE SEQUENCE</scope>
</reference>
<organism evidence="3">
    <name type="scientific">uncultured organism</name>
    <dbReference type="NCBI Taxonomy" id="155900"/>
    <lineage>
        <taxon>unclassified sequences</taxon>
        <taxon>environmental samples</taxon>
    </lineage>
</organism>
<dbReference type="SMART" id="SM00422">
    <property type="entry name" value="HTH_MERR"/>
    <property type="match status" value="1"/>
</dbReference>
<dbReference type="AlphaFoldDB" id="M1P294"/>
<keyword evidence="1" id="KW-0238">DNA-binding</keyword>
<dbReference type="Pfam" id="PF13411">
    <property type="entry name" value="MerR_1"/>
    <property type="match status" value="1"/>
</dbReference>
<proteinExistence type="predicted"/>
<dbReference type="InterPro" id="IPR009061">
    <property type="entry name" value="DNA-bd_dom_put_sf"/>
</dbReference>
<dbReference type="EMBL" id="JX684094">
    <property type="protein sequence ID" value="AGF93501.1"/>
    <property type="molecule type" value="Genomic_DNA"/>
</dbReference>
<evidence type="ECO:0000256" key="1">
    <source>
        <dbReference type="ARBA" id="ARBA00023125"/>
    </source>
</evidence>
<name>M1P294_9ZZZZ</name>
<gene>
    <name evidence="3" type="ORF">FLSS-28_0019</name>
</gene>
<dbReference type="PANTHER" id="PTHR30204">
    <property type="entry name" value="REDOX-CYCLING DRUG-SENSING TRANSCRIPTIONAL ACTIVATOR SOXR"/>
    <property type="match status" value="1"/>
</dbReference>
<evidence type="ECO:0000313" key="3">
    <source>
        <dbReference type="EMBL" id="AGF93501.1"/>
    </source>
</evidence>
<dbReference type="Gene3D" id="1.10.1660.10">
    <property type="match status" value="1"/>
</dbReference>